<dbReference type="AlphaFoldDB" id="A0A6N7XIJ2"/>
<evidence type="ECO:0000313" key="2">
    <source>
        <dbReference type="Proteomes" id="UP000469424"/>
    </source>
</evidence>
<dbReference type="Proteomes" id="UP000469424">
    <property type="component" value="Unassembled WGS sequence"/>
</dbReference>
<evidence type="ECO:0000313" key="1">
    <source>
        <dbReference type="EMBL" id="MST71038.1"/>
    </source>
</evidence>
<protein>
    <submittedName>
        <fullName evidence="1">DUF3793 family protein</fullName>
    </submittedName>
</protein>
<reference evidence="1 2" key="1">
    <citation type="submission" date="2019-08" db="EMBL/GenBank/DDBJ databases">
        <title>In-depth cultivation of the pig gut microbiome towards novel bacterial diversity and tailored functional studies.</title>
        <authorList>
            <person name="Wylensek D."/>
            <person name="Hitch T.C.A."/>
            <person name="Clavel T."/>
        </authorList>
    </citation>
    <scope>NUCLEOTIDE SEQUENCE [LARGE SCALE GENOMIC DNA]</scope>
    <source>
        <strain evidence="1 2">WCA-MUC-591-APC-4B</strain>
    </source>
</reference>
<proteinExistence type="predicted"/>
<dbReference type="Pfam" id="PF12672">
    <property type="entry name" value="DUF3793"/>
    <property type="match status" value="1"/>
</dbReference>
<accession>A0A6N7XIJ2</accession>
<comment type="caution">
    <text evidence="1">The sequence shown here is derived from an EMBL/GenBank/DDBJ whole genome shotgun (WGS) entry which is preliminary data.</text>
</comment>
<gene>
    <name evidence="1" type="ORF">FYJ65_06795</name>
</gene>
<keyword evidence="2" id="KW-1185">Reference proteome</keyword>
<dbReference type="InterPro" id="IPR024523">
    <property type="entry name" value="DUF3793"/>
</dbReference>
<sequence length="153" mass="17969">MVLEDQIRFWNIQLKIKGVRLFLLRFQGNRALIYVYREKQLASRLNSPEVAEFLHSYGYDDIHLSAALARLRDRISANRDFPHEIGIFLDYPLGDVRGFIANSGRNFKCVGCWKVYCDECACRKKFAQFRKCRDVYLRLWEQGRSVLQLTVAA</sequence>
<organism evidence="1 2">
    <name type="scientific">Mogibacterium kristiansenii</name>
    <dbReference type="NCBI Taxonomy" id="2606708"/>
    <lineage>
        <taxon>Bacteria</taxon>
        <taxon>Bacillati</taxon>
        <taxon>Bacillota</taxon>
        <taxon>Clostridia</taxon>
        <taxon>Peptostreptococcales</taxon>
        <taxon>Anaerovoracaceae</taxon>
        <taxon>Mogibacterium</taxon>
    </lineage>
</organism>
<name>A0A6N7XIJ2_9FIRM</name>
<dbReference type="EMBL" id="VUNA01000012">
    <property type="protein sequence ID" value="MST71038.1"/>
    <property type="molecule type" value="Genomic_DNA"/>
</dbReference>